<dbReference type="InterPro" id="IPR011990">
    <property type="entry name" value="TPR-like_helical_dom_sf"/>
</dbReference>
<dbReference type="Gene3D" id="3.40.50.2300">
    <property type="match status" value="2"/>
</dbReference>
<dbReference type="Pfam" id="PF04348">
    <property type="entry name" value="LppC"/>
    <property type="match status" value="1"/>
</dbReference>
<dbReference type="SUPFAM" id="SSF53822">
    <property type="entry name" value="Periplasmic binding protein-like I"/>
    <property type="match status" value="1"/>
</dbReference>
<evidence type="ECO:0000256" key="4">
    <source>
        <dbReference type="ARBA" id="ARBA00023136"/>
    </source>
</evidence>
<keyword evidence="4" id="KW-0472">Membrane</keyword>
<keyword evidence="10" id="KW-1185">Reference proteome</keyword>
<dbReference type="OrthoDB" id="6708821at2"/>
<protein>
    <submittedName>
        <fullName evidence="9">Lipoprotein</fullName>
    </submittedName>
</protein>
<keyword evidence="2" id="KW-0133">Cell shape</keyword>
<accession>A0A0W1A5K9</accession>
<evidence type="ECO:0000256" key="5">
    <source>
        <dbReference type="ARBA" id="ARBA00023139"/>
    </source>
</evidence>
<dbReference type="Gene3D" id="1.25.40.650">
    <property type="match status" value="1"/>
</dbReference>
<dbReference type="CDD" id="cd06339">
    <property type="entry name" value="PBP1_YraM_LppC_lipoprotein-like"/>
    <property type="match status" value="1"/>
</dbReference>
<dbReference type="Gene3D" id="1.25.40.10">
    <property type="entry name" value="Tetratricopeptide repeat domain"/>
    <property type="match status" value="1"/>
</dbReference>
<dbReference type="STRING" id="66969.Lwal_2202"/>
<dbReference type="InterPro" id="IPR028082">
    <property type="entry name" value="Peripla_BP_I"/>
</dbReference>
<sequence>MVIKKVNVRVLVALITLMFLCQCTKVVNSTEPTLDVQSPKHQVPYPLPVATYLSRAMGQEGTEKQNSLIAAAGRLIFEGQLHKGATILSQLSDLTDVQQNEKNLLLAKVDLIRDKPKEALAKLSKITNKDQLSPVHLIEYHELLAKAFRTVGNYRESIDQRIQLETLIPDQEGQINNRGILWLTLANLPQADLETMSSESVGQTEFKGWVQLALISRKYRQNSKSLLAALDQWQSQNSNHPGNHILPNPLDSISDKLVTTPKQIALILPLSGPLAGPGQAIKDGFMASYKANKGEELTLIKLYDSNKGNVEDIYQKAVAEGAEYVVGPLTKDHVNKIAAINHPVPTLLLNETAVGEQQNSYSLSLSPIDEATQVAIKAGAKGLKRALIIAPNNSWGDEIVSAFSKQWKEHGGLIIDSFRYTGKDDLNKGIRNVLQIPDSEGREKKIKQLLGYNLQTNNTRRQDVDMIFLLAYPSKARQIMPLLKYYFAGNLPIYATSSAYSGTANALKDKDLDGLIFCDIPWVFSHQMAAKNWPEQFNSYNRLYALGMDSYSLATQMNQLILFPADGSTNTSGILFLKPTQRVARVLEWGQFKEGMPHSLGDTV</sequence>
<dbReference type="GO" id="GO:0009252">
    <property type="term" value="P:peptidoglycan biosynthetic process"/>
    <property type="evidence" value="ECO:0007669"/>
    <property type="project" value="UniProtKB-KW"/>
</dbReference>
<evidence type="ECO:0000256" key="2">
    <source>
        <dbReference type="ARBA" id="ARBA00022960"/>
    </source>
</evidence>
<dbReference type="Proteomes" id="UP000054729">
    <property type="component" value="Unassembled WGS sequence"/>
</dbReference>
<dbReference type="GO" id="GO:0030234">
    <property type="term" value="F:enzyme regulator activity"/>
    <property type="evidence" value="ECO:0007669"/>
    <property type="project" value="TreeGrafter"/>
</dbReference>
<dbReference type="PATRIC" id="fig|66969.6.peg.2394"/>
<proteinExistence type="predicted"/>
<dbReference type="PANTHER" id="PTHR38038:SF1">
    <property type="entry name" value="PENICILLIN-BINDING PROTEIN ACTIVATOR LPOA"/>
    <property type="match status" value="1"/>
</dbReference>
<evidence type="ECO:0000256" key="3">
    <source>
        <dbReference type="ARBA" id="ARBA00022984"/>
    </source>
</evidence>
<evidence type="ECO:0000256" key="6">
    <source>
        <dbReference type="ARBA" id="ARBA00023237"/>
    </source>
</evidence>
<keyword evidence="3" id="KW-0573">Peptidoglycan synthesis</keyword>
<dbReference type="EMBL" id="LNZB01000051">
    <property type="protein sequence ID" value="KTD76480.1"/>
    <property type="molecule type" value="Genomic_DNA"/>
</dbReference>
<name>A0A0W1A5K9_9GAMM</name>
<keyword evidence="7 9" id="KW-0449">Lipoprotein</keyword>
<feature type="signal peptide" evidence="8">
    <location>
        <begin position="1"/>
        <end position="29"/>
    </location>
</feature>
<organism evidence="9 10">
    <name type="scientific">Legionella waltersii</name>
    <dbReference type="NCBI Taxonomy" id="66969"/>
    <lineage>
        <taxon>Bacteria</taxon>
        <taxon>Pseudomonadati</taxon>
        <taxon>Pseudomonadota</taxon>
        <taxon>Gammaproteobacteria</taxon>
        <taxon>Legionellales</taxon>
        <taxon>Legionellaceae</taxon>
        <taxon>Legionella</taxon>
    </lineage>
</organism>
<evidence type="ECO:0000256" key="8">
    <source>
        <dbReference type="SAM" id="SignalP"/>
    </source>
</evidence>
<comment type="caution">
    <text evidence="9">The sequence shown here is derived from an EMBL/GenBank/DDBJ whole genome shotgun (WGS) entry which is preliminary data.</text>
</comment>
<dbReference type="GO" id="GO:0008360">
    <property type="term" value="P:regulation of cell shape"/>
    <property type="evidence" value="ECO:0007669"/>
    <property type="project" value="UniProtKB-KW"/>
</dbReference>
<dbReference type="GO" id="GO:0031241">
    <property type="term" value="C:periplasmic side of cell outer membrane"/>
    <property type="evidence" value="ECO:0007669"/>
    <property type="project" value="TreeGrafter"/>
</dbReference>
<evidence type="ECO:0000313" key="9">
    <source>
        <dbReference type="EMBL" id="KTD76480.1"/>
    </source>
</evidence>
<keyword evidence="6" id="KW-0998">Cell outer membrane</keyword>
<reference evidence="9 10" key="1">
    <citation type="submission" date="2015-11" db="EMBL/GenBank/DDBJ databases">
        <title>Genomic analysis of 38 Legionella species identifies large and diverse effector repertoires.</title>
        <authorList>
            <person name="Burstein D."/>
            <person name="Amaro F."/>
            <person name="Zusman T."/>
            <person name="Lifshitz Z."/>
            <person name="Cohen O."/>
            <person name="Gilbert J.A."/>
            <person name="Pupko T."/>
            <person name="Shuman H.A."/>
            <person name="Segal G."/>
        </authorList>
    </citation>
    <scope>NUCLEOTIDE SEQUENCE [LARGE SCALE GENOMIC DNA]</scope>
    <source>
        <strain evidence="9 10">ATCC 51914</strain>
    </source>
</reference>
<dbReference type="PANTHER" id="PTHR38038">
    <property type="entry name" value="PENICILLIN-BINDING PROTEIN ACTIVATOR LPOA"/>
    <property type="match status" value="1"/>
</dbReference>
<evidence type="ECO:0000256" key="7">
    <source>
        <dbReference type="ARBA" id="ARBA00023288"/>
    </source>
</evidence>
<dbReference type="RefSeq" id="WP_058480833.1">
    <property type="nucleotide sequence ID" value="NZ_CAAAIQ010000001.1"/>
</dbReference>
<keyword evidence="5" id="KW-0564">Palmitate</keyword>
<feature type="chain" id="PRO_5006919393" evidence="8">
    <location>
        <begin position="30"/>
        <end position="604"/>
    </location>
</feature>
<keyword evidence="1 8" id="KW-0732">Signal</keyword>
<gene>
    <name evidence="9" type="ORF">Lwal_2202</name>
</gene>
<dbReference type="AlphaFoldDB" id="A0A0W1A5K9"/>
<evidence type="ECO:0000256" key="1">
    <source>
        <dbReference type="ARBA" id="ARBA00022729"/>
    </source>
</evidence>
<dbReference type="InterPro" id="IPR007443">
    <property type="entry name" value="LpoA"/>
</dbReference>
<evidence type="ECO:0000313" key="10">
    <source>
        <dbReference type="Proteomes" id="UP000054729"/>
    </source>
</evidence>